<dbReference type="Proteomes" id="UP000198807">
    <property type="component" value="Unassembled WGS sequence"/>
</dbReference>
<gene>
    <name evidence="12" type="primary">fluC</name>
    <name evidence="12" type="synonym">crcB</name>
    <name evidence="13" type="ORF">SAMN04488129_11365</name>
</gene>
<dbReference type="NCBIfam" id="TIGR00494">
    <property type="entry name" value="crcB"/>
    <property type="match status" value="1"/>
</dbReference>
<keyword evidence="4 12" id="KW-0812">Transmembrane</keyword>
<evidence type="ECO:0000256" key="1">
    <source>
        <dbReference type="ARBA" id="ARBA00004651"/>
    </source>
</evidence>
<dbReference type="PANTHER" id="PTHR28259:SF1">
    <property type="entry name" value="FLUORIDE EXPORT PROTEIN 1-RELATED"/>
    <property type="match status" value="1"/>
</dbReference>
<feature type="transmembrane region" description="Helical" evidence="12">
    <location>
        <begin position="35"/>
        <end position="56"/>
    </location>
</feature>
<evidence type="ECO:0000256" key="9">
    <source>
        <dbReference type="ARBA" id="ARBA00023303"/>
    </source>
</evidence>
<dbReference type="RefSeq" id="WP_089713821.1">
    <property type="nucleotide sequence ID" value="NZ_FOBC01000013.1"/>
</dbReference>
<evidence type="ECO:0000256" key="10">
    <source>
        <dbReference type="ARBA" id="ARBA00035120"/>
    </source>
</evidence>
<feature type="transmembrane region" description="Helical" evidence="12">
    <location>
        <begin position="7"/>
        <end position="29"/>
    </location>
</feature>
<proteinExistence type="inferred from homology"/>
<dbReference type="GO" id="GO:0062054">
    <property type="term" value="F:fluoride channel activity"/>
    <property type="evidence" value="ECO:0007669"/>
    <property type="project" value="UniProtKB-UniRule"/>
</dbReference>
<keyword evidence="14" id="KW-1185">Reference proteome</keyword>
<keyword evidence="5 12" id="KW-1133">Transmembrane helix</keyword>
<keyword evidence="12" id="KW-0479">Metal-binding</keyword>
<keyword evidence="9 12" id="KW-0407">Ion channel</keyword>
<feature type="transmembrane region" description="Helical" evidence="12">
    <location>
        <begin position="98"/>
        <end position="119"/>
    </location>
</feature>
<sequence>MIAWRVYGAVGLGSALGSALRYLVSLALIGSAFPWATLAVNGLGSWLIVGFATYATHRPHDRVAHWQPFLVSGFCGGFTTFSLFGLETLQLWQAGRPGLALGYVLASVPLWLAGAWLGHRLGTRAATRR</sequence>
<dbReference type="InterPro" id="IPR003691">
    <property type="entry name" value="FluC"/>
</dbReference>
<comment type="catalytic activity">
    <reaction evidence="11">
        <text>fluoride(in) = fluoride(out)</text>
        <dbReference type="Rhea" id="RHEA:76159"/>
        <dbReference type="ChEBI" id="CHEBI:17051"/>
    </reaction>
    <physiologicalReaction direction="left-to-right" evidence="11">
        <dbReference type="Rhea" id="RHEA:76160"/>
    </physiologicalReaction>
</comment>
<name>A0A1H7RX49_9GAMM</name>
<evidence type="ECO:0000256" key="8">
    <source>
        <dbReference type="ARBA" id="ARBA00023136"/>
    </source>
</evidence>
<keyword evidence="8 12" id="KW-0472">Membrane</keyword>
<keyword evidence="12" id="KW-0813">Transport</keyword>
<feature type="transmembrane region" description="Helical" evidence="12">
    <location>
        <begin position="68"/>
        <end position="86"/>
    </location>
</feature>
<comment type="activity regulation">
    <text evidence="12">Na(+) is not transported, but it plays an essential structural role and its presence is essential for fluoride channel function.</text>
</comment>
<dbReference type="GO" id="GO:0046872">
    <property type="term" value="F:metal ion binding"/>
    <property type="evidence" value="ECO:0007669"/>
    <property type="project" value="UniProtKB-KW"/>
</dbReference>
<dbReference type="GO" id="GO:0005886">
    <property type="term" value="C:plasma membrane"/>
    <property type="evidence" value="ECO:0007669"/>
    <property type="project" value="UniProtKB-SubCell"/>
</dbReference>
<evidence type="ECO:0000256" key="11">
    <source>
        <dbReference type="ARBA" id="ARBA00035585"/>
    </source>
</evidence>
<dbReference type="GO" id="GO:0140114">
    <property type="term" value="P:cellular detoxification of fluoride"/>
    <property type="evidence" value="ECO:0007669"/>
    <property type="project" value="UniProtKB-UniRule"/>
</dbReference>
<dbReference type="EMBL" id="FOBC01000013">
    <property type="protein sequence ID" value="SEL64658.1"/>
    <property type="molecule type" value="Genomic_DNA"/>
</dbReference>
<evidence type="ECO:0000313" key="13">
    <source>
        <dbReference type="EMBL" id="SEL64658.1"/>
    </source>
</evidence>
<reference evidence="14" key="1">
    <citation type="submission" date="2016-10" db="EMBL/GenBank/DDBJ databases">
        <authorList>
            <person name="Varghese N."/>
            <person name="Submissions S."/>
        </authorList>
    </citation>
    <scope>NUCLEOTIDE SEQUENCE [LARGE SCALE GENOMIC DNA]</scope>
    <source>
        <strain evidence="14">CGMCC 1.9150</strain>
    </source>
</reference>
<evidence type="ECO:0000256" key="6">
    <source>
        <dbReference type="ARBA" id="ARBA00023053"/>
    </source>
</evidence>
<dbReference type="PANTHER" id="PTHR28259">
    <property type="entry name" value="FLUORIDE EXPORT PROTEIN 1-RELATED"/>
    <property type="match status" value="1"/>
</dbReference>
<evidence type="ECO:0000256" key="5">
    <source>
        <dbReference type="ARBA" id="ARBA00022989"/>
    </source>
</evidence>
<feature type="binding site" evidence="12">
    <location>
        <position position="79"/>
    </location>
    <ligand>
        <name>Na(+)</name>
        <dbReference type="ChEBI" id="CHEBI:29101"/>
        <note>structural</note>
    </ligand>
</feature>
<keyword evidence="2 12" id="KW-1003">Cell membrane</keyword>
<keyword evidence="7 12" id="KW-0406">Ion transport</keyword>
<comment type="similarity">
    <text evidence="10 12">Belongs to the fluoride channel Fluc/FEX (TC 1.A.43) family.</text>
</comment>
<feature type="binding site" evidence="12">
    <location>
        <position position="76"/>
    </location>
    <ligand>
        <name>Na(+)</name>
        <dbReference type="ChEBI" id="CHEBI:29101"/>
        <note>structural</note>
    </ligand>
</feature>
<dbReference type="OrthoDB" id="9806299at2"/>
<dbReference type="HAMAP" id="MF_00454">
    <property type="entry name" value="FluC"/>
    <property type="match status" value="1"/>
</dbReference>
<evidence type="ECO:0000256" key="3">
    <source>
        <dbReference type="ARBA" id="ARBA00022519"/>
    </source>
</evidence>
<evidence type="ECO:0000256" key="12">
    <source>
        <dbReference type="HAMAP-Rule" id="MF_00454"/>
    </source>
</evidence>
<comment type="function">
    <text evidence="12">Fluoride-specific ion channel. Important for reducing fluoride concentration in the cell, thus reducing its toxicity.</text>
</comment>
<protein>
    <recommendedName>
        <fullName evidence="12">Fluoride-specific ion channel FluC</fullName>
    </recommendedName>
</protein>
<evidence type="ECO:0000256" key="2">
    <source>
        <dbReference type="ARBA" id="ARBA00022475"/>
    </source>
</evidence>
<comment type="subcellular location">
    <subcellularLocation>
        <location evidence="1 12">Cell membrane</location>
        <topology evidence="1 12">Multi-pass membrane protein</topology>
    </subcellularLocation>
</comment>
<keyword evidence="6 12" id="KW-0915">Sodium</keyword>
<dbReference type="AlphaFoldDB" id="A0A1H7RX49"/>
<keyword evidence="3" id="KW-0997">Cell inner membrane</keyword>
<dbReference type="Pfam" id="PF02537">
    <property type="entry name" value="CRCB"/>
    <property type="match status" value="1"/>
</dbReference>
<organism evidence="13 14">
    <name type="scientific">Halomonas daqiaonensis</name>
    <dbReference type="NCBI Taxonomy" id="650850"/>
    <lineage>
        <taxon>Bacteria</taxon>
        <taxon>Pseudomonadati</taxon>
        <taxon>Pseudomonadota</taxon>
        <taxon>Gammaproteobacteria</taxon>
        <taxon>Oceanospirillales</taxon>
        <taxon>Halomonadaceae</taxon>
        <taxon>Halomonas</taxon>
    </lineage>
</organism>
<accession>A0A1H7RX49</accession>
<evidence type="ECO:0000313" key="14">
    <source>
        <dbReference type="Proteomes" id="UP000198807"/>
    </source>
</evidence>
<dbReference type="STRING" id="650850.SAMN04488129_11365"/>
<evidence type="ECO:0000256" key="4">
    <source>
        <dbReference type="ARBA" id="ARBA00022692"/>
    </source>
</evidence>
<evidence type="ECO:0000256" key="7">
    <source>
        <dbReference type="ARBA" id="ARBA00023065"/>
    </source>
</evidence>